<dbReference type="AlphaFoldDB" id="A0A1R3HYY3"/>
<evidence type="ECO:0000313" key="1">
    <source>
        <dbReference type="EMBL" id="OMO75421.1"/>
    </source>
</evidence>
<keyword evidence="2" id="KW-1185">Reference proteome</keyword>
<dbReference type="EMBL" id="AWWV01011023">
    <property type="protein sequence ID" value="OMO75421.1"/>
    <property type="molecule type" value="Genomic_DNA"/>
</dbReference>
<gene>
    <name evidence="1" type="ORF">CCACVL1_16179</name>
</gene>
<organism evidence="1 2">
    <name type="scientific">Corchorus capsularis</name>
    <name type="common">Jute</name>
    <dbReference type="NCBI Taxonomy" id="210143"/>
    <lineage>
        <taxon>Eukaryota</taxon>
        <taxon>Viridiplantae</taxon>
        <taxon>Streptophyta</taxon>
        <taxon>Embryophyta</taxon>
        <taxon>Tracheophyta</taxon>
        <taxon>Spermatophyta</taxon>
        <taxon>Magnoliopsida</taxon>
        <taxon>eudicotyledons</taxon>
        <taxon>Gunneridae</taxon>
        <taxon>Pentapetalae</taxon>
        <taxon>rosids</taxon>
        <taxon>malvids</taxon>
        <taxon>Malvales</taxon>
        <taxon>Malvaceae</taxon>
        <taxon>Grewioideae</taxon>
        <taxon>Apeibeae</taxon>
        <taxon>Corchorus</taxon>
    </lineage>
</organism>
<reference evidence="1 2" key="1">
    <citation type="submission" date="2013-09" db="EMBL/GenBank/DDBJ databases">
        <title>Corchorus capsularis genome sequencing.</title>
        <authorList>
            <person name="Alam M."/>
            <person name="Haque M.S."/>
            <person name="Islam M.S."/>
            <person name="Emdad E.M."/>
            <person name="Islam M.M."/>
            <person name="Ahmed B."/>
            <person name="Halim A."/>
            <person name="Hossen Q.M.M."/>
            <person name="Hossain M.Z."/>
            <person name="Ahmed R."/>
            <person name="Khan M.M."/>
            <person name="Islam R."/>
            <person name="Rashid M.M."/>
            <person name="Khan S.A."/>
            <person name="Rahman M.S."/>
            <person name="Alam M."/>
        </authorList>
    </citation>
    <scope>NUCLEOTIDE SEQUENCE [LARGE SCALE GENOMIC DNA]</scope>
    <source>
        <strain evidence="2">cv. CVL-1</strain>
        <tissue evidence="1">Whole seedling</tissue>
    </source>
</reference>
<protein>
    <submittedName>
        <fullName evidence="1">Uncharacterized protein</fullName>
    </submittedName>
</protein>
<name>A0A1R3HYY3_COCAP</name>
<proteinExistence type="predicted"/>
<sequence>MATWRFSTTPIRVEPKRFRVAMWLNSSTSAAEEMTVLAVVEAETKRSN</sequence>
<dbReference type="Proteomes" id="UP000188268">
    <property type="component" value="Unassembled WGS sequence"/>
</dbReference>
<comment type="caution">
    <text evidence="1">The sequence shown here is derived from an EMBL/GenBank/DDBJ whole genome shotgun (WGS) entry which is preliminary data.</text>
</comment>
<dbReference type="Gramene" id="OMO75421">
    <property type="protein sequence ID" value="OMO75421"/>
    <property type="gene ID" value="CCACVL1_16179"/>
</dbReference>
<evidence type="ECO:0000313" key="2">
    <source>
        <dbReference type="Proteomes" id="UP000188268"/>
    </source>
</evidence>
<accession>A0A1R3HYY3</accession>